<evidence type="ECO:0000256" key="1">
    <source>
        <dbReference type="ARBA" id="ARBA00006153"/>
    </source>
</evidence>
<accession>A0A4R0XGB5</accession>
<name>A0A4R0XGB5_9BURK</name>
<dbReference type="GO" id="GO:0046872">
    <property type="term" value="F:metal ion binding"/>
    <property type="evidence" value="ECO:0007669"/>
    <property type="project" value="UniProtKB-KW"/>
</dbReference>
<evidence type="ECO:0000256" key="2">
    <source>
        <dbReference type="ARBA" id="ARBA00022801"/>
    </source>
</evidence>
<dbReference type="InterPro" id="IPR011650">
    <property type="entry name" value="Peptidase_M20_dimer"/>
</dbReference>
<feature type="binding site" evidence="3">
    <location>
        <position position="136"/>
    </location>
    <ligand>
        <name>Zn(2+)</name>
        <dbReference type="ChEBI" id="CHEBI:29105"/>
        <label>2</label>
    </ligand>
</feature>
<dbReference type="Gene3D" id="3.40.630.10">
    <property type="entry name" value="Zn peptidases"/>
    <property type="match status" value="1"/>
</dbReference>
<dbReference type="NCBIfam" id="NF006769">
    <property type="entry name" value="PRK09290.1-3"/>
    <property type="match status" value="1"/>
</dbReference>
<gene>
    <name evidence="5" type="ORF">BZM27_04365</name>
</gene>
<dbReference type="Gene3D" id="3.30.70.360">
    <property type="match status" value="1"/>
</dbReference>
<dbReference type="PANTHER" id="PTHR32494:SF5">
    <property type="entry name" value="ALLANTOATE AMIDOHYDROLASE"/>
    <property type="match status" value="1"/>
</dbReference>
<dbReference type="NCBIfam" id="NF006771">
    <property type="entry name" value="PRK09290.1-5"/>
    <property type="match status" value="1"/>
</dbReference>
<evidence type="ECO:0000256" key="3">
    <source>
        <dbReference type="PIRSR" id="PIRSR001235-1"/>
    </source>
</evidence>
<dbReference type="GO" id="GO:0016813">
    <property type="term" value="F:hydrolase activity, acting on carbon-nitrogen (but not peptide) bonds, in linear amidines"/>
    <property type="evidence" value="ECO:0007669"/>
    <property type="project" value="InterPro"/>
</dbReference>
<dbReference type="PANTHER" id="PTHR32494">
    <property type="entry name" value="ALLANTOATE DEIMINASE-RELATED"/>
    <property type="match status" value="1"/>
</dbReference>
<protein>
    <submittedName>
        <fullName evidence="5">Zn-dependent hydrolase</fullName>
    </submittedName>
</protein>
<evidence type="ECO:0000259" key="4">
    <source>
        <dbReference type="Pfam" id="PF07687"/>
    </source>
</evidence>
<evidence type="ECO:0000313" key="6">
    <source>
        <dbReference type="Proteomes" id="UP000294200"/>
    </source>
</evidence>
<keyword evidence="6" id="KW-1185">Reference proteome</keyword>
<dbReference type="AlphaFoldDB" id="A0A4R0XGB5"/>
<feature type="domain" description="Peptidase M20 dimerisation" evidence="4">
    <location>
        <begin position="217"/>
        <end position="314"/>
    </location>
</feature>
<dbReference type="NCBIfam" id="TIGR01879">
    <property type="entry name" value="hydantase"/>
    <property type="match status" value="1"/>
</dbReference>
<keyword evidence="2 5" id="KW-0378">Hydrolase</keyword>
<feature type="binding site" evidence="3">
    <location>
        <position position="101"/>
    </location>
    <ligand>
        <name>Zn(2+)</name>
        <dbReference type="ChEBI" id="CHEBI:29105"/>
        <label>1</label>
    </ligand>
</feature>
<comment type="similarity">
    <text evidence="1">Belongs to the peptidase M20 family.</text>
</comment>
<keyword evidence="3" id="KW-0479">Metal-binding</keyword>
<comment type="cofactor">
    <cofactor evidence="3">
        <name>Zn(2+)</name>
        <dbReference type="ChEBI" id="CHEBI:29105"/>
    </cofactor>
    <text evidence="3">Binds 2 Zn(2+) ions per subunit.</text>
</comment>
<reference evidence="5 6" key="1">
    <citation type="submission" date="2017-02" db="EMBL/GenBank/DDBJ databases">
        <title>Paraburkholderia sophoroidis sp. nov. and Paraburkholderia steynii sp. nov. rhizobial symbionts of the fynbos legume Hypocalyptus sophoroides.</title>
        <authorList>
            <person name="Steenkamp E.T."/>
            <person name="Beukes C.W."/>
            <person name="Van Zyl E."/>
            <person name="Avontuur J."/>
            <person name="Chan W.Y."/>
            <person name="Hassen A."/>
            <person name="Palmer M."/>
            <person name="Mthombeni L."/>
            <person name="Phalane F."/>
            <person name="Sereme K."/>
            <person name="Venter S.N."/>
        </authorList>
    </citation>
    <scope>NUCLEOTIDE SEQUENCE [LARGE SCALE GENOMIC DNA]</scope>
    <source>
        <strain evidence="5 6">HC1.1ba</strain>
    </source>
</reference>
<evidence type="ECO:0000313" key="5">
    <source>
        <dbReference type="EMBL" id="TCG09566.1"/>
    </source>
</evidence>
<sequence>MSERTLALSDLRINGHRLWRSLMDLAKIGATEKGGVCRLALTQLDKEARDLIVRWATELGCTVRIDKIGNIVARRPGTNPDLPSVMTGSHIDTQPTGGKFDGNFGVLAGLEVLRTLNDQGLRTIAPVEVVVWTNEEGSRFVPVMMGSGVASGAFSLEYALSREDAEQISVEDALKSISYQGCFEPSYSPKAYFEAHIEQGPVLETAGCTVGVVTGALGQRWYNVKVRGQEAHAGPTPMNRRRDALFVAADLIKGINRIATESSLNARGTVGCMSVFPNSRNVIPGQVTMTVDLRADTTEILDLLDAKLRKLCSECGLPVEVEQVVHFTPQPFDSLLVESVRRASANLGYSSMDLVSGAGHDAVYLARVTPTAMIFVPCENGISHNEIENASPKDLEAGANVLLQMMIEAAGVDDA</sequence>
<dbReference type="PIRSF" id="PIRSF001235">
    <property type="entry name" value="Amidase_carbamoylase"/>
    <property type="match status" value="1"/>
</dbReference>
<dbReference type="EMBL" id="MWML01000009">
    <property type="protein sequence ID" value="TCG09566.1"/>
    <property type="molecule type" value="Genomic_DNA"/>
</dbReference>
<dbReference type="Proteomes" id="UP000294200">
    <property type="component" value="Unassembled WGS sequence"/>
</dbReference>
<dbReference type="InterPro" id="IPR002933">
    <property type="entry name" value="Peptidase_M20"/>
</dbReference>
<keyword evidence="3" id="KW-0862">Zinc</keyword>
<dbReference type="InterPro" id="IPR010158">
    <property type="entry name" value="Amidase_Cbmase"/>
</dbReference>
<comment type="caution">
    <text evidence="5">The sequence shown here is derived from an EMBL/GenBank/DDBJ whole genome shotgun (WGS) entry which is preliminary data.</text>
</comment>
<feature type="binding site" evidence="3">
    <location>
        <position position="196"/>
    </location>
    <ligand>
        <name>Zn(2+)</name>
        <dbReference type="ChEBI" id="CHEBI:29105"/>
        <label>1</label>
    </ligand>
</feature>
<dbReference type="Pfam" id="PF01546">
    <property type="entry name" value="Peptidase_M20"/>
    <property type="match status" value="1"/>
</dbReference>
<feature type="binding site" evidence="3">
    <location>
        <position position="90"/>
    </location>
    <ligand>
        <name>Zn(2+)</name>
        <dbReference type="ChEBI" id="CHEBI:29105"/>
        <label>1</label>
    </ligand>
</feature>
<dbReference type="CDD" id="cd03884">
    <property type="entry name" value="M20_bAS"/>
    <property type="match status" value="1"/>
</dbReference>
<dbReference type="InterPro" id="IPR036264">
    <property type="entry name" value="Bact_exopeptidase_dim_dom"/>
</dbReference>
<proteinExistence type="inferred from homology"/>
<dbReference type="NCBIfam" id="NF009527">
    <property type="entry name" value="PRK12891.1"/>
    <property type="match status" value="1"/>
</dbReference>
<dbReference type="Pfam" id="PF07687">
    <property type="entry name" value="M20_dimer"/>
    <property type="match status" value="1"/>
</dbReference>
<feature type="binding site" evidence="3">
    <location>
        <position position="384"/>
    </location>
    <ligand>
        <name>Zn(2+)</name>
        <dbReference type="ChEBI" id="CHEBI:29105"/>
        <label>2</label>
    </ligand>
</feature>
<organism evidence="5 6">
    <name type="scientific">Paraburkholderia steynii</name>
    <dbReference type="NCBI Taxonomy" id="1245441"/>
    <lineage>
        <taxon>Bacteria</taxon>
        <taxon>Pseudomonadati</taxon>
        <taxon>Pseudomonadota</taxon>
        <taxon>Betaproteobacteria</taxon>
        <taxon>Burkholderiales</taxon>
        <taxon>Burkholderiaceae</taxon>
        <taxon>Paraburkholderia</taxon>
    </lineage>
</organism>
<dbReference type="SUPFAM" id="SSF55031">
    <property type="entry name" value="Bacterial exopeptidase dimerisation domain"/>
    <property type="match status" value="1"/>
</dbReference>
<feature type="binding site" evidence="3">
    <location>
        <position position="101"/>
    </location>
    <ligand>
        <name>Zn(2+)</name>
        <dbReference type="ChEBI" id="CHEBI:29105"/>
        <label>2</label>
    </ligand>
</feature>
<dbReference type="SUPFAM" id="SSF53187">
    <property type="entry name" value="Zn-dependent exopeptidases"/>
    <property type="match status" value="1"/>
</dbReference>